<feature type="transmembrane region" description="Helical" evidence="6">
    <location>
        <begin position="94"/>
        <end position="124"/>
    </location>
</feature>
<evidence type="ECO:0000256" key="6">
    <source>
        <dbReference type="SAM" id="Phobius"/>
    </source>
</evidence>
<evidence type="ECO:0000313" key="8">
    <source>
        <dbReference type="Proteomes" id="UP000251123"/>
    </source>
</evidence>
<protein>
    <submittedName>
        <fullName evidence="7">Arsenic efflux pump protein ArsB</fullName>
    </submittedName>
</protein>
<keyword evidence="5 6" id="KW-0472">Membrane</keyword>
<accession>A0A2X1Q5B3</accession>
<name>A0A2X1Q5B3_KLEPN</name>
<dbReference type="AlphaFoldDB" id="A0A2X1Q5B3"/>
<evidence type="ECO:0000256" key="4">
    <source>
        <dbReference type="ARBA" id="ARBA00022989"/>
    </source>
</evidence>
<proteinExistence type="predicted"/>
<dbReference type="InterPro" id="IPR000802">
    <property type="entry name" value="Arsenical_pump_ArsB"/>
</dbReference>
<dbReference type="GO" id="GO:0008490">
    <property type="term" value="F:arsenite secondary active transmembrane transporter activity"/>
    <property type="evidence" value="ECO:0007669"/>
    <property type="project" value="TreeGrafter"/>
</dbReference>
<organism evidence="7 8">
    <name type="scientific">Klebsiella pneumoniae</name>
    <dbReference type="NCBI Taxonomy" id="573"/>
    <lineage>
        <taxon>Bacteria</taxon>
        <taxon>Pseudomonadati</taxon>
        <taxon>Pseudomonadota</taxon>
        <taxon>Gammaproteobacteria</taxon>
        <taxon>Enterobacterales</taxon>
        <taxon>Enterobacteriaceae</taxon>
        <taxon>Klebsiella/Raoultella group</taxon>
        <taxon>Klebsiella</taxon>
        <taxon>Klebsiella pneumoniae complex</taxon>
    </lineage>
</organism>
<comment type="subcellular location">
    <subcellularLocation>
        <location evidence="1">Cell membrane</location>
        <topology evidence="1">Multi-pass membrane protein</topology>
    </subcellularLocation>
</comment>
<evidence type="ECO:0000313" key="7">
    <source>
        <dbReference type="EMBL" id="SPX51622.1"/>
    </source>
</evidence>
<reference evidence="7 8" key="1">
    <citation type="submission" date="2018-06" db="EMBL/GenBank/DDBJ databases">
        <authorList>
            <consortium name="Pathogen Informatics"/>
            <person name="Doyle S."/>
        </authorList>
    </citation>
    <scope>NUCLEOTIDE SEQUENCE [LARGE SCALE GENOMIC DNA]</scope>
    <source>
        <strain evidence="7 8">NCTC9601</strain>
    </source>
</reference>
<evidence type="ECO:0000256" key="1">
    <source>
        <dbReference type="ARBA" id="ARBA00004651"/>
    </source>
</evidence>
<keyword evidence="3 6" id="KW-0812">Transmembrane</keyword>
<keyword evidence="4 6" id="KW-1133">Transmembrane helix</keyword>
<dbReference type="PANTHER" id="PTHR43302">
    <property type="entry name" value="TRANSPORTER ARSB-RELATED"/>
    <property type="match status" value="1"/>
</dbReference>
<feature type="transmembrane region" description="Helical" evidence="6">
    <location>
        <begin position="136"/>
        <end position="156"/>
    </location>
</feature>
<dbReference type="GO" id="GO:0042960">
    <property type="term" value="F:antimonite secondary active transmembrane transporter activity"/>
    <property type="evidence" value="ECO:0007669"/>
    <property type="project" value="TreeGrafter"/>
</dbReference>
<sequence>MLLAGTIFYPDPGAGDLAAAGLGIGWSAAFGAALALTTGGVQVADIPVVWHIVWNATATFIAVIIISLLLDESGFFEWAALHVSRWGRGRGRLLFTWIILLGAAVAALFANDGAALILTPIVIAMLRALGFSKGTMLAFVMAAGFIADTASLPLVVSNLVEYRFGRFLCHRLQGVRFGDGAGRSRGDPHHPGDAAPVLSQGYPAGLDMALLKAPATAIKDPATFRTGWGVLLLLLAGFFVLEPLGIPVSAIAALRRRDPVCCREARAGN</sequence>
<feature type="transmembrane region" description="Helical" evidence="6">
    <location>
        <begin position="228"/>
        <end position="254"/>
    </location>
</feature>
<keyword evidence="2" id="KW-1003">Cell membrane</keyword>
<evidence type="ECO:0000256" key="2">
    <source>
        <dbReference type="ARBA" id="ARBA00022475"/>
    </source>
</evidence>
<dbReference type="Pfam" id="PF02040">
    <property type="entry name" value="ArsB"/>
    <property type="match status" value="2"/>
</dbReference>
<dbReference type="Proteomes" id="UP000251123">
    <property type="component" value="Unassembled WGS sequence"/>
</dbReference>
<feature type="transmembrane region" description="Helical" evidence="6">
    <location>
        <begin position="17"/>
        <end position="36"/>
    </location>
</feature>
<evidence type="ECO:0000256" key="5">
    <source>
        <dbReference type="ARBA" id="ARBA00023136"/>
    </source>
</evidence>
<gene>
    <name evidence="7" type="primary">arsB</name>
    <name evidence="7" type="ORF">NCTC9601_00191</name>
</gene>
<dbReference type="GO" id="GO:0005886">
    <property type="term" value="C:plasma membrane"/>
    <property type="evidence" value="ECO:0007669"/>
    <property type="project" value="UniProtKB-SubCell"/>
</dbReference>
<dbReference type="PANTHER" id="PTHR43302:SF5">
    <property type="entry name" value="TRANSPORTER ARSB-RELATED"/>
    <property type="match status" value="1"/>
</dbReference>
<evidence type="ECO:0000256" key="3">
    <source>
        <dbReference type="ARBA" id="ARBA00022692"/>
    </source>
</evidence>
<dbReference type="PRINTS" id="PR00758">
    <property type="entry name" value="ARSENICPUMP"/>
</dbReference>
<feature type="transmembrane region" description="Helical" evidence="6">
    <location>
        <begin position="48"/>
        <end position="70"/>
    </location>
</feature>
<dbReference type="EMBL" id="UASN01000001">
    <property type="protein sequence ID" value="SPX51622.1"/>
    <property type="molecule type" value="Genomic_DNA"/>
</dbReference>